<organism evidence="1">
    <name type="scientific">marine sediment metagenome</name>
    <dbReference type="NCBI Taxonomy" id="412755"/>
    <lineage>
        <taxon>unclassified sequences</taxon>
        <taxon>metagenomes</taxon>
        <taxon>ecological metagenomes</taxon>
    </lineage>
</organism>
<reference evidence="1" key="1">
    <citation type="journal article" date="2014" name="Front. Microbiol.">
        <title>High frequency of phylogenetically diverse reductive dehalogenase-homologous genes in deep subseafloor sedimentary metagenomes.</title>
        <authorList>
            <person name="Kawai M."/>
            <person name="Futagami T."/>
            <person name="Toyoda A."/>
            <person name="Takaki Y."/>
            <person name="Nishi S."/>
            <person name="Hori S."/>
            <person name="Arai W."/>
            <person name="Tsubouchi T."/>
            <person name="Morono Y."/>
            <person name="Uchiyama I."/>
            <person name="Ito T."/>
            <person name="Fujiyama A."/>
            <person name="Inagaki F."/>
            <person name="Takami H."/>
        </authorList>
    </citation>
    <scope>NUCLEOTIDE SEQUENCE</scope>
    <source>
        <strain evidence="1">Expedition CK06-06</strain>
    </source>
</reference>
<dbReference type="EMBL" id="BART01008239">
    <property type="protein sequence ID" value="GAG70741.1"/>
    <property type="molecule type" value="Genomic_DNA"/>
</dbReference>
<evidence type="ECO:0000313" key="1">
    <source>
        <dbReference type="EMBL" id="GAG70741.1"/>
    </source>
</evidence>
<comment type="caution">
    <text evidence="1">The sequence shown here is derived from an EMBL/GenBank/DDBJ whole genome shotgun (WGS) entry which is preliminary data.</text>
</comment>
<sequence length="120" mass="14327">MIQGILSFKFLKDQDKTGEIRPKIKRIQSIFREENFDEVNYPELLAENDILAIRCFHTTGYSSKYGYSNFYQGRLKQTPYQVISYFNQLADGSRYLTISYYLLKMKRARELIKFQNNLIE</sequence>
<gene>
    <name evidence="1" type="ORF">S01H4_18564</name>
</gene>
<dbReference type="AlphaFoldDB" id="X1BFF1"/>
<name>X1BFF1_9ZZZZ</name>
<accession>X1BFF1</accession>
<proteinExistence type="predicted"/>
<protein>
    <submittedName>
        <fullName evidence="1">Uncharacterized protein</fullName>
    </submittedName>
</protein>